<dbReference type="CDD" id="cd02440">
    <property type="entry name" value="AdoMet_MTases"/>
    <property type="match status" value="1"/>
</dbReference>
<dbReference type="HAMAP" id="MF_01057">
    <property type="entry name" value="tRNA_methyltr_TrmB"/>
    <property type="match status" value="1"/>
</dbReference>
<sequence>MPNFIAKSIKSKSYPFGRDDVKFLWEVCGRNEKLIYTQCENESFLLTLKPKQDFVVLKGEKLSKPARTSLLQKALCVYRDENANEIVSEAMAYKPTKVIKKSELITDIDKFTVEFNTLVGVYDEIFIEIGFGSGRHLLYQAKNNKNTLVIGIEVYKPSIEQVAKLAMLNDLKNIRLINTDARLLLGLINSNVIDKIFLHFPVPWDKAPHRRVVSESFALECERVLKEGGSFELRTDSKEYAEYCVSNFLNLSNSKIFLKKNENLEISSKYEDRWKRQEKDIYDMQYKCEISSPKREIKDDMKFHNSYDMVKILTNFKNETIKDSDYFVHFEDIYSSNERILIKLAFGAFARPEHCFIKIENQKCEYFAKKPLLTFENLKAHKKVQECLDICKI</sequence>
<dbReference type="PANTHER" id="PTHR23417:SF14">
    <property type="entry name" value="PENTACOTRIPEPTIDE-REPEAT REGION OF PRORP DOMAIN-CONTAINING PROTEIN"/>
    <property type="match status" value="1"/>
</dbReference>
<evidence type="ECO:0000256" key="2">
    <source>
        <dbReference type="ARBA" id="ARBA00003015"/>
    </source>
</evidence>
<protein>
    <recommendedName>
        <fullName evidence="7">tRNA (guanine-N(7)-)-methyltransferase</fullName>
        <ecNumber evidence="7">2.1.1.33</ecNumber>
    </recommendedName>
    <alternativeName>
        <fullName evidence="7">tRNA (guanine(46)-N(7))-methyltransferase</fullName>
    </alternativeName>
    <alternativeName>
        <fullName evidence="7">tRNA(m7G46)-methyltransferase</fullName>
    </alternativeName>
</protein>
<dbReference type="NCBIfam" id="TIGR00091">
    <property type="entry name" value="tRNA (guanosine(46)-N7)-methyltransferase TrmB"/>
    <property type="match status" value="1"/>
</dbReference>
<evidence type="ECO:0000256" key="1">
    <source>
        <dbReference type="ARBA" id="ARBA00000142"/>
    </source>
</evidence>
<comment type="similarity">
    <text evidence="7">Belongs to the class I-like SAM-binding methyltransferase superfamily. TrmB family.</text>
</comment>
<evidence type="ECO:0000256" key="6">
    <source>
        <dbReference type="ARBA" id="ARBA00022694"/>
    </source>
</evidence>
<dbReference type="RefSeq" id="WP_229933161.1">
    <property type="nucleotide sequence ID" value="NZ_CAJHOF010000013.1"/>
</dbReference>
<feature type="binding site" evidence="7">
    <location>
        <position position="128"/>
    </location>
    <ligand>
        <name>S-adenosyl-L-methionine</name>
        <dbReference type="ChEBI" id="CHEBI:59789"/>
    </ligand>
</feature>
<dbReference type="GO" id="GO:0008176">
    <property type="term" value="F:tRNA (guanine(46)-N7)-methyltransferase activity"/>
    <property type="evidence" value="ECO:0007669"/>
    <property type="project" value="UniProtKB-EC"/>
</dbReference>
<gene>
    <name evidence="7 8" type="primary">trmB</name>
    <name evidence="8" type="ORF">LMG7974_01372</name>
</gene>
<dbReference type="PROSITE" id="PS51625">
    <property type="entry name" value="SAM_MT_TRMB"/>
    <property type="match status" value="1"/>
</dbReference>
<comment type="catalytic activity">
    <reaction evidence="1 7">
        <text>guanosine(46) in tRNA + S-adenosyl-L-methionine = N(7)-methylguanosine(46) in tRNA + S-adenosyl-L-homocysteine</text>
        <dbReference type="Rhea" id="RHEA:42708"/>
        <dbReference type="Rhea" id="RHEA-COMP:10188"/>
        <dbReference type="Rhea" id="RHEA-COMP:10189"/>
        <dbReference type="ChEBI" id="CHEBI:57856"/>
        <dbReference type="ChEBI" id="CHEBI:59789"/>
        <dbReference type="ChEBI" id="CHEBI:74269"/>
        <dbReference type="ChEBI" id="CHEBI:74480"/>
        <dbReference type="EC" id="2.1.1.33"/>
    </reaction>
</comment>
<dbReference type="PANTHER" id="PTHR23417">
    <property type="entry name" value="3-DEOXY-D-MANNO-OCTULOSONIC-ACID TRANSFERASE/TRNA GUANINE-N 7 - -METHYLTRANSFERASE"/>
    <property type="match status" value="1"/>
</dbReference>
<comment type="function">
    <text evidence="2 7">Catalyzes the formation of N(7)-methylguanine at position 46 (m7G46) in tRNA.</text>
</comment>
<dbReference type="NCBIfam" id="NF010719">
    <property type="entry name" value="PRK14121.1"/>
    <property type="match status" value="1"/>
</dbReference>
<reference evidence="8 9" key="1">
    <citation type="submission" date="2020-11" db="EMBL/GenBank/DDBJ databases">
        <authorList>
            <person name="Peeters C."/>
        </authorList>
    </citation>
    <scope>NUCLEOTIDE SEQUENCE [LARGE SCALE GENOMIC DNA]</scope>
    <source>
        <strain evidence="8 9">LMG 7974</strain>
    </source>
</reference>
<comment type="caution">
    <text evidence="7">Lacks conserved residue(s) required for the propagation of feature annotation.</text>
</comment>
<feature type="binding site" evidence="7">
    <location>
        <position position="206"/>
    </location>
    <ligand>
        <name>substrate</name>
    </ligand>
</feature>
<dbReference type="Gene3D" id="3.40.50.150">
    <property type="entry name" value="Vaccinia Virus protein VP39"/>
    <property type="match status" value="1"/>
</dbReference>
<dbReference type="EMBL" id="CAJHOF010000013">
    <property type="protein sequence ID" value="CAD7289163.1"/>
    <property type="molecule type" value="Genomic_DNA"/>
</dbReference>
<organism evidence="8 9">
    <name type="scientific">Campylobacter majalis</name>
    <dbReference type="NCBI Taxonomy" id="2790656"/>
    <lineage>
        <taxon>Bacteria</taxon>
        <taxon>Pseudomonadati</taxon>
        <taxon>Campylobacterota</taxon>
        <taxon>Epsilonproteobacteria</taxon>
        <taxon>Campylobacterales</taxon>
        <taxon>Campylobacteraceae</taxon>
        <taxon>Campylobacter</taxon>
    </lineage>
</organism>
<dbReference type="Proteomes" id="UP000789803">
    <property type="component" value="Unassembled WGS sequence"/>
</dbReference>
<evidence type="ECO:0000256" key="3">
    <source>
        <dbReference type="ARBA" id="ARBA00022603"/>
    </source>
</evidence>
<accession>A0ABN7KBZ9</accession>
<evidence type="ECO:0000313" key="9">
    <source>
        <dbReference type="Proteomes" id="UP000789803"/>
    </source>
</evidence>
<keyword evidence="3 7" id="KW-0489">Methyltransferase</keyword>
<name>A0ABN7KBZ9_9BACT</name>
<feature type="binding site" evidence="7">
    <location>
        <position position="180"/>
    </location>
    <ligand>
        <name>S-adenosyl-L-methionine</name>
        <dbReference type="ChEBI" id="CHEBI:59789"/>
    </ligand>
</feature>
<dbReference type="EC" id="2.1.1.33" evidence="7"/>
<dbReference type="InterPro" id="IPR003358">
    <property type="entry name" value="tRNA_(Gua-N-7)_MeTrfase_Trmb"/>
</dbReference>
<comment type="caution">
    <text evidence="8">The sequence shown here is derived from an EMBL/GenBank/DDBJ whole genome shotgun (WGS) entry which is preliminary data.</text>
</comment>
<comment type="pathway">
    <text evidence="7">tRNA modification; N(7)-methylguanine-tRNA biosynthesis.</text>
</comment>
<dbReference type="InterPro" id="IPR029063">
    <property type="entry name" value="SAM-dependent_MTases_sf"/>
</dbReference>
<feature type="binding site" evidence="7">
    <location>
        <position position="153"/>
    </location>
    <ligand>
        <name>S-adenosyl-L-methionine</name>
        <dbReference type="ChEBI" id="CHEBI:59789"/>
    </ligand>
</feature>
<keyword evidence="6 7" id="KW-0819">tRNA processing</keyword>
<keyword evidence="9" id="KW-1185">Reference proteome</keyword>
<keyword evidence="5 7" id="KW-0949">S-adenosyl-L-methionine</keyword>
<dbReference type="SUPFAM" id="SSF53335">
    <property type="entry name" value="S-adenosyl-L-methionine-dependent methyltransferases"/>
    <property type="match status" value="1"/>
</dbReference>
<dbReference type="InterPro" id="IPR055361">
    <property type="entry name" value="tRNA_methyltr_TrmB_bact"/>
</dbReference>
<evidence type="ECO:0000256" key="4">
    <source>
        <dbReference type="ARBA" id="ARBA00022679"/>
    </source>
</evidence>
<keyword evidence="4 7" id="KW-0808">Transferase</keyword>
<evidence type="ECO:0000256" key="5">
    <source>
        <dbReference type="ARBA" id="ARBA00022691"/>
    </source>
</evidence>
<proteinExistence type="inferred from homology"/>
<evidence type="ECO:0000256" key="7">
    <source>
        <dbReference type="HAMAP-Rule" id="MF_01057"/>
    </source>
</evidence>
<feature type="binding site" evidence="7">
    <location>
        <position position="236"/>
    </location>
    <ligand>
        <name>substrate</name>
    </ligand>
</feature>
<dbReference type="Pfam" id="PF02390">
    <property type="entry name" value="Methyltransf_4"/>
    <property type="match status" value="1"/>
</dbReference>
<evidence type="ECO:0000313" key="8">
    <source>
        <dbReference type="EMBL" id="CAD7289163.1"/>
    </source>
</evidence>